<keyword evidence="2" id="KW-1185">Reference proteome</keyword>
<gene>
    <name evidence="1" type="ordered locus">Desor_3147</name>
</gene>
<reference evidence="2" key="1">
    <citation type="submission" date="2011-11" db="EMBL/GenBank/DDBJ databases">
        <title>Complete sequence of Desulfosporosinus orientis DSM 765.</title>
        <authorList>
            <person name="Lucas S."/>
            <person name="Han J."/>
            <person name="Lapidus A."/>
            <person name="Cheng J.-F."/>
            <person name="Goodwin L."/>
            <person name="Pitluck S."/>
            <person name="Peters L."/>
            <person name="Ovchinnikova G."/>
            <person name="Teshima H."/>
            <person name="Detter J.C."/>
            <person name="Han C."/>
            <person name="Tapia R."/>
            <person name="Land M."/>
            <person name="Hauser L."/>
            <person name="Kyrpides N."/>
            <person name="Ivanova N."/>
            <person name="Pagani I."/>
            <person name="Pester M."/>
            <person name="Spring S."/>
            <person name="Ollivier B."/>
            <person name="Rattei T."/>
            <person name="Klenk H.-P."/>
            <person name="Wagner M."/>
            <person name="Loy A."/>
            <person name="Woyke T."/>
        </authorList>
    </citation>
    <scope>NUCLEOTIDE SEQUENCE [LARGE SCALE GENOMIC DNA]</scope>
    <source>
        <strain evidence="2">ATCC 19365 / DSM 765 / NCIMB 8382 / VKM B-1628</strain>
    </source>
</reference>
<evidence type="ECO:0000313" key="2">
    <source>
        <dbReference type="Proteomes" id="UP000006346"/>
    </source>
</evidence>
<dbReference type="eggNOG" id="ENOG50344AH">
    <property type="taxonomic scope" value="Bacteria"/>
</dbReference>
<dbReference type="Proteomes" id="UP000006346">
    <property type="component" value="Chromosome"/>
</dbReference>
<name>G7W6M1_DESOD</name>
<dbReference type="KEGG" id="dor:Desor_3147"/>
<evidence type="ECO:0000313" key="1">
    <source>
        <dbReference type="EMBL" id="AET68659.1"/>
    </source>
</evidence>
<organism evidence="1 2">
    <name type="scientific">Desulfosporosinus orientis (strain ATCC 19365 / DSM 765 / NCIMB 8382 / VKM B-1628 / Singapore I)</name>
    <name type="common">Desulfotomaculum orientis</name>
    <dbReference type="NCBI Taxonomy" id="768706"/>
    <lineage>
        <taxon>Bacteria</taxon>
        <taxon>Bacillati</taxon>
        <taxon>Bacillota</taxon>
        <taxon>Clostridia</taxon>
        <taxon>Eubacteriales</taxon>
        <taxon>Desulfitobacteriaceae</taxon>
        <taxon>Desulfosporosinus</taxon>
    </lineage>
</organism>
<reference evidence="1 2" key="2">
    <citation type="journal article" date="2012" name="J. Bacteriol.">
        <title>Complete genome sequences of Desulfosporosinus orientis DSM765T, Desulfosporosinus youngiae DSM17734T, Desulfosporosinus meridiei DSM13257T, and Desulfosporosinus acidiphilus DSM22704T.</title>
        <authorList>
            <person name="Pester M."/>
            <person name="Brambilla E."/>
            <person name="Alazard D."/>
            <person name="Rattei T."/>
            <person name="Weinmaier T."/>
            <person name="Han J."/>
            <person name="Lucas S."/>
            <person name="Lapidus A."/>
            <person name="Cheng J.F."/>
            <person name="Goodwin L."/>
            <person name="Pitluck S."/>
            <person name="Peters L."/>
            <person name="Ovchinnikova G."/>
            <person name="Teshima H."/>
            <person name="Detter J.C."/>
            <person name="Han C.S."/>
            <person name="Tapia R."/>
            <person name="Land M.L."/>
            <person name="Hauser L."/>
            <person name="Kyrpides N.C."/>
            <person name="Ivanova N.N."/>
            <person name="Pagani I."/>
            <person name="Huntmann M."/>
            <person name="Wei C.L."/>
            <person name="Davenport K.W."/>
            <person name="Daligault H."/>
            <person name="Chain P.S."/>
            <person name="Chen A."/>
            <person name="Mavromatis K."/>
            <person name="Markowitz V."/>
            <person name="Szeto E."/>
            <person name="Mikhailova N."/>
            <person name="Pati A."/>
            <person name="Wagner M."/>
            <person name="Woyke T."/>
            <person name="Ollivier B."/>
            <person name="Klenk H.P."/>
            <person name="Spring S."/>
            <person name="Loy A."/>
        </authorList>
    </citation>
    <scope>NUCLEOTIDE SEQUENCE [LARGE SCALE GENOMIC DNA]</scope>
    <source>
        <strain evidence="2">ATCC 19365 / DSM 765 / NCIMB 8382 / VKM B-1628</strain>
    </source>
</reference>
<dbReference type="PATRIC" id="fig|768706.3.peg.3169"/>
<protein>
    <submittedName>
        <fullName evidence="1">Uncharacterized protein</fullName>
    </submittedName>
</protein>
<sequence>MCGSQVPNYVRRYCDNLDEFKWQWFYNQMIEPMEFVADTDYLLYVLKWILKYDFDDLGYAVYFQTIMDPEMLPEPLIKDKWRTILDKRYQERFRNDISEMH</sequence>
<dbReference type="OrthoDB" id="2968038at2"/>
<accession>G7W6M1</accession>
<proteinExistence type="predicted"/>
<dbReference type="HOGENOM" id="CLU_2286939_0_0_9"/>
<dbReference type="AlphaFoldDB" id="G7W6M1"/>
<dbReference type="EMBL" id="CP003108">
    <property type="protein sequence ID" value="AET68659.1"/>
    <property type="molecule type" value="Genomic_DNA"/>
</dbReference>